<reference evidence="10" key="1">
    <citation type="submission" date="2011-06" db="EMBL/GenBank/DDBJ databases">
        <title>Complete genome sequence of Paenibacillus mucilaginosus KNP414.</title>
        <authorList>
            <person name="Wang J."/>
            <person name="Hu S."/>
            <person name="Hu X."/>
            <person name="Zhang B."/>
            <person name="Dong D."/>
            <person name="Zhang S."/>
            <person name="Zhao K."/>
            <person name="Wu D."/>
        </authorList>
    </citation>
    <scope>NUCLEOTIDE SEQUENCE [LARGE SCALE GENOMIC DNA]</scope>
    <source>
        <strain evidence="10">KNP414</strain>
    </source>
</reference>
<dbReference type="EMBL" id="CP002869">
    <property type="protein sequence ID" value="AEI44073.1"/>
    <property type="molecule type" value="Genomic_DNA"/>
</dbReference>
<feature type="transmembrane region" description="Helical" evidence="7">
    <location>
        <begin position="224"/>
        <end position="244"/>
    </location>
</feature>
<feature type="domain" description="ABC transmembrane type-1" evidence="8">
    <location>
        <begin position="92"/>
        <end position="307"/>
    </location>
</feature>
<dbReference type="PANTHER" id="PTHR43227">
    <property type="entry name" value="BLL4140 PROTEIN"/>
    <property type="match status" value="1"/>
</dbReference>
<evidence type="ECO:0000256" key="2">
    <source>
        <dbReference type="ARBA" id="ARBA00022448"/>
    </source>
</evidence>
<dbReference type="InterPro" id="IPR000515">
    <property type="entry name" value="MetI-like"/>
</dbReference>
<dbReference type="Pfam" id="PF00528">
    <property type="entry name" value="BPD_transp_1"/>
    <property type="match status" value="1"/>
</dbReference>
<feature type="transmembrane region" description="Helical" evidence="7">
    <location>
        <begin position="286"/>
        <end position="305"/>
    </location>
</feature>
<dbReference type="PROSITE" id="PS50928">
    <property type="entry name" value="ABC_TM1"/>
    <property type="match status" value="1"/>
</dbReference>
<feature type="transmembrane region" description="Helical" evidence="7">
    <location>
        <begin position="193"/>
        <end position="212"/>
    </location>
</feature>
<evidence type="ECO:0000256" key="6">
    <source>
        <dbReference type="ARBA" id="ARBA00023136"/>
    </source>
</evidence>
<sequence>MERAIDIRSTAHPQKKAARSLWKAVLQHQMLYWMLLPGLAYFIVYRYVPMFGAVLAFKEFDFSLGILASPWADPWHKHFTFFFESPYFSQLLTNTLLISLYKLVFGTIPPIIVAVLFNECRTLWFRNVVQTLSFMPHFLSWVIVYGISIAFLSETTGLFNRWFTESGLDPVPFLTSSEWFRSVLVGTDMWKDMGWGAIIYLAAMSSIDPTLYEAARVDGAGRLRMIWSITLPGIRNIIVLMLILKLGHLLDAGFEQIYVMYNVHVMPVSDIIDTWVFRVGLEQMNFGLASAVGLFKSLIGLVLVVGSNALAKRWGDEGLW</sequence>
<gene>
    <name evidence="9" type="ordered locus">KNP414_05549</name>
</gene>
<evidence type="ECO:0000256" key="7">
    <source>
        <dbReference type="RuleBase" id="RU363032"/>
    </source>
</evidence>
<evidence type="ECO:0000256" key="5">
    <source>
        <dbReference type="ARBA" id="ARBA00022989"/>
    </source>
</evidence>
<evidence type="ECO:0000256" key="1">
    <source>
        <dbReference type="ARBA" id="ARBA00004651"/>
    </source>
</evidence>
<keyword evidence="2 7" id="KW-0813">Transport</keyword>
<dbReference type="AlphaFoldDB" id="F8FK32"/>
<dbReference type="PATRIC" id="fig|1036673.3.peg.5149"/>
<evidence type="ECO:0000256" key="4">
    <source>
        <dbReference type="ARBA" id="ARBA00022692"/>
    </source>
</evidence>
<name>F8FK32_PAEMK</name>
<reference evidence="9 10" key="2">
    <citation type="journal article" date="2013" name="Genome Announc.">
        <title>Genome Sequence of Growth-Improving Paenibacillus mucilaginosus Strain KNP414.</title>
        <authorList>
            <person name="Lu J.J."/>
            <person name="Wang J.F."/>
            <person name="Hu X.F."/>
        </authorList>
    </citation>
    <scope>NUCLEOTIDE SEQUENCE [LARGE SCALE GENOMIC DNA]</scope>
    <source>
        <strain evidence="9 10">KNP414</strain>
    </source>
</reference>
<keyword evidence="4 7" id="KW-0812">Transmembrane</keyword>
<dbReference type="PANTHER" id="PTHR43227:SF11">
    <property type="entry name" value="BLL4140 PROTEIN"/>
    <property type="match status" value="1"/>
</dbReference>
<accession>F8FK32</accession>
<evidence type="ECO:0000313" key="10">
    <source>
        <dbReference type="Proteomes" id="UP000006620"/>
    </source>
</evidence>
<dbReference type="GO" id="GO:0005886">
    <property type="term" value="C:plasma membrane"/>
    <property type="evidence" value="ECO:0007669"/>
    <property type="project" value="UniProtKB-SubCell"/>
</dbReference>
<dbReference type="RefSeq" id="WP_013919226.1">
    <property type="nucleotide sequence ID" value="NC_015690.1"/>
</dbReference>
<proteinExistence type="inferred from homology"/>
<dbReference type="InterPro" id="IPR050809">
    <property type="entry name" value="UgpAE/MalFG_permease"/>
</dbReference>
<dbReference type="GO" id="GO:0055085">
    <property type="term" value="P:transmembrane transport"/>
    <property type="evidence" value="ECO:0007669"/>
    <property type="project" value="InterPro"/>
</dbReference>
<feature type="transmembrane region" description="Helical" evidence="7">
    <location>
        <begin position="138"/>
        <end position="159"/>
    </location>
</feature>
<keyword evidence="3" id="KW-1003">Cell membrane</keyword>
<comment type="subcellular location">
    <subcellularLocation>
        <location evidence="1 7">Cell membrane</location>
        <topology evidence="1 7">Multi-pass membrane protein</topology>
    </subcellularLocation>
</comment>
<dbReference type="Proteomes" id="UP000006620">
    <property type="component" value="Chromosome"/>
</dbReference>
<dbReference type="SUPFAM" id="SSF161098">
    <property type="entry name" value="MetI-like"/>
    <property type="match status" value="1"/>
</dbReference>
<dbReference type="KEGG" id="pms:KNP414_05549"/>
<comment type="similarity">
    <text evidence="7">Belongs to the binding-protein-dependent transport system permease family.</text>
</comment>
<feature type="transmembrane region" description="Helical" evidence="7">
    <location>
        <begin position="96"/>
        <end position="117"/>
    </location>
</feature>
<evidence type="ECO:0000313" key="9">
    <source>
        <dbReference type="EMBL" id="AEI44073.1"/>
    </source>
</evidence>
<dbReference type="Gene3D" id="1.10.3720.10">
    <property type="entry name" value="MetI-like"/>
    <property type="match status" value="1"/>
</dbReference>
<keyword evidence="6 7" id="KW-0472">Membrane</keyword>
<feature type="transmembrane region" description="Helical" evidence="7">
    <location>
        <begin position="30"/>
        <end position="48"/>
    </location>
</feature>
<dbReference type="CDD" id="cd06261">
    <property type="entry name" value="TM_PBP2"/>
    <property type="match status" value="1"/>
</dbReference>
<evidence type="ECO:0000256" key="3">
    <source>
        <dbReference type="ARBA" id="ARBA00022475"/>
    </source>
</evidence>
<evidence type="ECO:0000259" key="8">
    <source>
        <dbReference type="PROSITE" id="PS50928"/>
    </source>
</evidence>
<dbReference type="HOGENOM" id="CLU_016047_0_1_9"/>
<organism evidence="9 10">
    <name type="scientific">Paenibacillus mucilaginosus (strain KNP414)</name>
    <dbReference type="NCBI Taxonomy" id="1036673"/>
    <lineage>
        <taxon>Bacteria</taxon>
        <taxon>Bacillati</taxon>
        <taxon>Bacillota</taxon>
        <taxon>Bacilli</taxon>
        <taxon>Bacillales</taxon>
        <taxon>Paenibacillaceae</taxon>
        <taxon>Paenibacillus</taxon>
    </lineage>
</organism>
<dbReference type="InterPro" id="IPR035906">
    <property type="entry name" value="MetI-like_sf"/>
</dbReference>
<keyword evidence="5 7" id="KW-1133">Transmembrane helix</keyword>
<protein>
    <submittedName>
        <fullName evidence="9">Binding-protein-dependent transport systems inner membrane component</fullName>
    </submittedName>
</protein>